<reference evidence="2" key="1">
    <citation type="journal article" date="2010" name="Nat. Biotechnol.">
        <title>Draft genome sequence of the oilseed species Ricinus communis.</title>
        <authorList>
            <person name="Chan A.P."/>
            <person name="Crabtree J."/>
            <person name="Zhao Q."/>
            <person name="Lorenzi H."/>
            <person name="Orvis J."/>
            <person name="Puiu D."/>
            <person name="Melake-Berhan A."/>
            <person name="Jones K.M."/>
            <person name="Redman J."/>
            <person name="Chen G."/>
            <person name="Cahoon E.B."/>
            <person name="Gedil M."/>
            <person name="Stanke M."/>
            <person name="Haas B.J."/>
            <person name="Wortman J.R."/>
            <person name="Fraser-Liggett C.M."/>
            <person name="Ravel J."/>
            <person name="Rabinowicz P.D."/>
        </authorList>
    </citation>
    <scope>NUCLEOTIDE SEQUENCE [LARGE SCALE GENOMIC DNA]</scope>
    <source>
        <strain evidence="2">cv. Hale</strain>
    </source>
</reference>
<dbReference type="InParanoid" id="B9RZL2"/>
<proteinExistence type="predicted"/>
<dbReference type="EMBL" id="EQ973835">
    <property type="protein sequence ID" value="EEF43045.1"/>
    <property type="molecule type" value="Genomic_DNA"/>
</dbReference>
<accession>B9RZL2</accession>
<protein>
    <submittedName>
        <fullName evidence="1">Uncharacterized protein</fullName>
    </submittedName>
</protein>
<keyword evidence="2" id="KW-1185">Reference proteome</keyword>
<gene>
    <name evidence="1" type="ORF">RCOM_0999600</name>
</gene>
<dbReference type="AlphaFoldDB" id="B9RZL2"/>
<evidence type="ECO:0000313" key="2">
    <source>
        <dbReference type="Proteomes" id="UP000008311"/>
    </source>
</evidence>
<dbReference type="Proteomes" id="UP000008311">
    <property type="component" value="Unassembled WGS sequence"/>
</dbReference>
<organism evidence="1 2">
    <name type="scientific">Ricinus communis</name>
    <name type="common">Castor bean</name>
    <dbReference type="NCBI Taxonomy" id="3988"/>
    <lineage>
        <taxon>Eukaryota</taxon>
        <taxon>Viridiplantae</taxon>
        <taxon>Streptophyta</taxon>
        <taxon>Embryophyta</taxon>
        <taxon>Tracheophyta</taxon>
        <taxon>Spermatophyta</taxon>
        <taxon>Magnoliopsida</taxon>
        <taxon>eudicotyledons</taxon>
        <taxon>Gunneridae</taxon>
        <taxon>Pentapetalae</taxon>
        <taxon>rosids</taxon>
        <taxon>fabids</taxon>
        <taxon>Malpighiales</taxon>
        <taxon>Euphorbiaceae</taxon>
        <taxon>Acalyphoideae</taxon>
        <taxon>Acalypheae</taxon>
        <taxon>Ricinus</taxon>
    </lineage>
</organism>
<name>B9RZL2_RICCO</name>
<evidence type="ECO:0000313" key="1">
    <source>
        <dbReference type="EMBL" id="EEF43045.1"/>
    </source>
</evidence>
<sequence length="66" mass="7218">MELCHHQYGCRGCEKSWTSPLPPPLHTAFLARDSLKSGKETGISVDPTLARTEAQGSDQQIVLPNL</sequence>